<dbReference type="GeneID" id="117231322"/>
<keyword evidence="5" id="KW-0676">Redox-active center</keyword>
<accession>A0A6J3JZ42</accession>
<evidence type="ECO:0000256" key="2">
    <source>
        <dbReference type="ARBA" id="ARBA00022723"/>
    </source>
</evidence>
<dbReference type="AlphaFoldDB" id="A0A6J3JZ42"/>
<dbReference type="InterPro" id="IPR002109">
    <property type="entry name" value="Glutaredoxin"/>
</dbReference>
<organism evidence="9 10">
    <name type="scientific">Bombus vosnesenskii</name>
    <dbReference type="NCBI Taxonomy" id="207650"/>
    <lineage>
        <taxon>Eukaryota</taxon>
        <taxon>Metazoa</taxon>
        <taxon>Ecdysozoa</taxon>
        <taxon>Arthropoda</taxon>
        <taxon>Hexapoda</taxon>
        <taxon>Insecta</taxon>
        <taxon>Pterygota</taxon>
        <taxon>Neoptera</taxon>
        <taxon>Endopterygota</taxon>
        <taxon>Hymenoptera</taxon>
        <taxon>Apocrita</taxon>
        <taxon>Aculeata</taxon>
        <taxon>Apoidea</taxon>
        <taxon>Anthophila</taxon>
        <taxon>Apidae</taxon>
        <taxon>Bombus</taxon>
        <taxon>Pyrobombus</taxon>
    </lineage>
</organism>
<dbReference type="GO" id="GO:0046872">
    <property type="term" value="F:metal ion binding"/>
    <property type="evidence" value="ECO:0007669"/>
    <property type="project" value="UniProtKB-KW"/>
</dbReference>
<evidence type="ECO:0000256" key="4">
    <source>
        <dbReference type="ARBA" id="ARBA00023014"/>
    </source>
</evidence>
<dbReference type="FunFam" id="3.40.30.10:FF:000005">
    <property type="entry name" value="Glutaredoxin 5"/>
    <property type="match status" value="1"/>
</dbReference>
<dbReference type="RefSeq" id="XP_033345566.1">
    <property type="nucleotide sequence ID" value="XM_033489675.1"/>
</dbReference>
<dbReference type="Gene3D" id="3.40.30.10">
    <property type="entry name" value="Glutaredoxin"/>
    <property type="match status" value="1"/>
</dbReference>
<dbReference type="NCBIfam" id="TIGR00365">
    <property type="entry name" value="Grx4 family monothiol glutaredoxin"/>
    <property type="match status" value="1"/>
</dbReference>
<evidence type="ECO:0000313" key="10">
    <source>
        <dbReference type="RefSeq" id="XP_033345566.1"/>
    </source>
</evidence>
<keyword evidence="1" id="KW-0001">2Fe-2S</keyword>
<dbReference type="PANTHER" id="PTHR10293">
    <property type="entry name" value="GLUTAREDOXIN FAMILY MEMBER"/>
    <property type="match status" value="1"/>
</dbReference>
<protein>
    <recommendedName>
        <fullName evidence="6">Glutaredoxin-related protein 5, mitochondrial</fullName>
    </recommendedName>
    <alternativeName>
        <fullName evidence="7">Monothiol glutaredoxin-5</fullName>
    </alternativeName>
</protein>
<dbReference type="PANTHER" id="PTHR10293:SF16">
    <property type="entry name" value="GLUTAREDOXIN-RELATED PROTEIN 5, MITOCHONDRIAL"/>
    <property type="match status" value="1"/>
</dbReference>
<dbReference type="SUPFAM" id="SSF52833">
    <property type="entry name" value="Thioredoxin-like"/>
    <property type="match status" value="1"/>
</dbReference>
<dbReference type="Proteomes" id="UP000504631">
    <property type="component" value="Unplaced"/>
</dbReference>
<reference evidence="10" key="1">
    <citation type="submission" date="2025-08" db="UniProtKB">
        <authorList>
            <consortium name="RefSeq"/>
        </authorList>
    </citation>
    <scope>IDENTIFICATION</scope>
    <source>
        <tissue evidence="10">Muscle</tissue>
    </source>
</reference>
<evidence type="ECO:0000256" key="1">
    <source>
        <dbReference type="ARBA" id="ARBA00022714"/>
    </source>
</evidence>
<feature type="domain" description="Glutaredoxin" evidence="8">
    <location>
        <begin position="65"/>
        <end position="129"/>
    </location>
</feature>
<dbReference type="GO" id="GO:0051537">
    <property type="term" value="F:2 iron, 2 sulfur cluster binding"/>
    <property type="evidence" value="ECO:0007669"/>
    <property type="project" value="UniProtKB-KW"/>
</dbReference>
<keyword evidence="2" id="KW-0479">Metal-binding</keyword>
<evidence type="ECO:0000256" key="3">
    <source>
        <dbReference type="ARBA" id="ARBA00023004"/>
    </source>
</evidence>
<dbReference type="InterPro" id="IPR004480">
    <property type="entry name" value="Monothiol_GRX-rel"/>
</dbReference>
<dbReference type="Pfam" id="PF00462">
    <property type="entry name" value="Glutaredoxin"/>
    <property type="match status" value="1"/>
</dbReference>
<dbReference type="CTD" id="32410"/>
<evidence type="ECO:0000256" key="7">
    <source>
        <dbReference type="ARBA" id="ARBA00076083"/>
    </source>
</evidence>
<dbReference type="PROSITE" id="PS51354">
    <property type="entry name" value="GLUTAREDOXIN_2"/>
    <property type="match status" value="1"/>
</dbReference>
<keyword evidence="9" id="KW-1185">Reference proteome</keyword>
<dbReference type="KEGG" id="bvk:117231322"/>
<keyword evidence="3" id="KW-0408">Iron</keyword>
<gene>
    <name evidence="10" type="primary">LOC117231322</name>
</gene>
<evidence type="ECO:0000256" key="5">
    <source>
        <dbReference type="ARBA" id="ARBA00023284"/>
    </source>
</evidence>
<sequence>MSIKISLCVSSACLQRATLVALSKKRKLIWRNPFFINVLTGLYNSIRSFSTTADKIANLVKKNKVVVFMKGIPDSPKCGFSNAVVQILKMHDVKYDAHDVLEDELLRQGIKDFSNWPTIPQVFINGEFVGGCDILLEMHRNGELVAELKKVGITSALLEKQESQEKEGKD</sequence>
<proteinExistence type="predicted"/>
<keyword evidence="4" id="KW-0411">Iron-sulfur</keyword>
<evidence type="ECO:0000259" key="8">
    <source>
        <dbReference type="Pfam" id="PF00462"/>
    </source>
</evidence>
<dbReference type="CDD" id="cd03028">
    <property type="entry name" value="GRX_PICOT_like"/>
    <property type="match status" value="1"/>
</dbReference>
<dbReference type="GO" id="GO:0005759">
    <property type="term" value="C:mitochondrial matrix"/>
    <property type="evidence" value="ECO:0007669"/>
    <property type="project" value="TreeGrafter"/>
</dbReference>
<evidence type="ECO:0000313" key="9">
    <source>
        <dbReference type="Proteomes" id="UP000504631"/>
    </source>
</evidence>
<dbReference type="InterPro" id="IPR036249">
    <property type="entry name" value="Thioredoxin-like_sf"/>
</dbReference>
<evidence type="ECO:0000256" key="6">
    <source>
        <dbReference type="ARBA" id="ARBA00067456"/>
    </source>
</evidence>
<name>A0A6J3JZ42_9HYME</name>
<dbReference type="InterPro" id="IPR033658">
    <property type="entry name" value="GRX_PICOT-like"/>
</dbReference>